<keyword evidence="2" id="KW-1185">Reference proteome</keyword>
<reference evidence="1" key="1">
    <citation type="submission" date="2020-07" db="EMBL/GenBank/DDBJ databases">
        <title>Vallitalea pronyensis genome.</title>
        <authorList>
            <person name="Postec A."/>
        </authorList>
    </citation>
    <scope>NUCLEOTIDE SEQUENCE</scope>
    <source>
        <strain evidence="1">FatNI3</strain>
    </source>
</reference>
<gene>
    <name evidence="1" type="ORF">HZI73_09585</name>
</gene>
<evidence type="ECO:0000313" key="1">
    <source>
        <dbReference type="EMBL" id="QUI22535.1"/>
    </source>
</evidence>
<name>A0A8J8MJ07_9FIRM</name>
<accession>A0A8J8MJ07</accession>
<sequence length="341" mass="38099">MKIKKNILGQLERVYATSIMKIDSAYNYFIATEGQGPCLRFNEQFEPETVWDLPGGTMNIIPVPGHEGEFIATQQFFPTFDAKESRIVHAKLQDNDTWNITPIMTIPYLHRFDILDISGEHYFIGASLCEGKTFKDDWTKPGKVYVGRLSEDLTQPFDLKPVLEGITKNHGFCHTYWNNKKTIMVTGSEGVFAIYVPEKGHMDWQVEQLLSHEVSDVAVCDIDGDGEPELATIEAFHGDKGIIYKKIDGMLKPIFEYPFEFGHVIWGGQILGEPAFIIGGRKGAMELMCFKMDASGKIKGTLIDNTGGPSNIAVVNMGEQDVILAANRQVGEMAVYTLTKS</sequence>
<evidence type="ECO:0000313" key="2">
    <source>
        <dbReference type="Proteomes" id="UP000683246"/>
    </source>
</evidence>
<dbReference type="Proteomes" id="UP000683246">
    <property type="component" value="Chromosome"/>
</dbReference>
<dbReference type="AlphaFoldDB" id="A0A8J8MJ07"/>
<dbReference type="EMBL" id="CP058649">
    <property type="protein sequence ID" value="QUI22535.1"/>
    <property type="molecule type" value="Genomic_DNA"/>
</dbReference>
<organism evidence="1 2">
    <name type="scientific">Vallitalea pronyensis</name>
    <dbReference type="NCBI Taxonomy" id="1348613"/>
    <lineage>
        <taxon>Bacteria</taxon>
        <taxon>Bacillati</taxon>
        <taxon>Bacillota</taxon>
        <taxon>Clostridia</taxon>
        <taxon>Lachnospirales</taxon>
        <taxon>Vallitaleaceae</taxon>
        <taxon>Vallitalea</taxon>
    </lineage>
</organism>
<dbReference type="RefSeq" id="WP_212698025.1">
    <property type="nucleotide sequence ID" value="NZ_CP058649.1"/>
</dbReference>
<proteinExistence type="predicted"/>
<dbReference type="KEGG" id="vpy:HZI73_09585"/>
<protein>
    <submittedName>
        <fullName evidence="1">Uncharacterized protein</fullName>
    </submittedName>
</protein>